<dbReference type="HAMAP" id="MF_01875">
    <property type="entry name" value="Prokaryotic_Ku"/>
    <property type="match status" value="1"/>
</dbReference>
<comment type="function">
    <text evidence="2">With LigD forms a non-homologous end joining (NHEJ) DNA repair enzyme, which repairs dsDNA breaks with reduced fidelity. Binds linear dsDNA with 5'- and 3'- overhangs but not closed circular dsDNA nor ssDNA. Recruits and stimulates the ligase activity of LigD.</text>
</comment>
<evidence type="ECO:0000259" key="4">
    <source>
        <dbReference type="SMART" id="SM00559"/>
    </source>
</evidence>
<feature type="compositionally biased region" description="Basic and acidic residues" evidence="3">
    <location>
        <begin position="256"/>
        <end position="272"/>
    </location>
</feature>
<dbReference type="GO" id="GO:0006303">
    <property type="term" value="P:double-strand break repair via nonhomologous end joining"/>
    <property type="evidence" value="ECO:0007669"/>
    <property type="project" value="UniProtKB-UniRule"/>
</dbReference>
<protein>
    <recommendedName>
        <fullName evidence="2">Non-homologous end joining protein Ku</fullName>
    </recommendedName>
</protein>
<comment type="subunit">
    <text evidence="2">Homodimer. Interacts with LigD.</text>
</comment>
<keyword evidence="6" id="KW-1185">Reference proteome</keyword>
<keyword evidence="2" id="KW-0233">DNA recombination</keyword>
<gene>
    <name evidence="2" type="primary">ku</name>
    <name evidence="5" type="ORF">ACPOL_1797</name>
</gene>
<dbReference type="NCBIfam" id="TIGR02772">
    <property type="entry name" value="Ku_bact"/>
    <property type="match status" value="1"/>
</dbReference>
<accession>A0A2Z5FW74</accession>
<dbReference type="Pfam" id="PF02735">
    <property type="entry name" value="Ku"/>
    <property type="match status" value="1"/>
</dbReference>
<evidence type="ECO:0000313" key="6">
    <source>
        <dbReference type="Proteomes" id="UP000253606"/>
    </source>
</evidence>
<evidence type="ECO:0000313" key="5">
    <source>
        <dbReference type="EMBL" id="AXC11139.1"/>
    </source>
</evidence>
<dbReference type="RefSeq" id="WP_114206633.1">
    <property type="nucleotide sequence ID" value="NZ_CP030840.1"/>
</dbReference>
<dbReference type="InterPro" id="IPR016194">
    <property type="entry name" value="SPOC-like_C_dom_sf"/>
</dbReference>
<dbReference type="InterPro" id="IPR009187">
    <property type="entry name" value="Prok_Ku"/>
</dbReference>
<dbReference type="OrthoDB" id="9795084at2"/>
<dbReference type="PANTHER" id="PTHR41251:SF1">
    <property type="entry name" value="NON-HOMOLOGOUS END JOINING PROTEIN KU"/>
    <property type="match status" value="1"/>
</dbReference>
<sequence length="302" mass="33471">MAARPYWSGHIQISLVSFGVKLFTATESMSEIRFHQLDRKTGERVKYQKVSSASEESKVEKTDIVKGYEYSKGQYVTVEPEEIENLRIPSRHTLEVAQFVDAAEVDPSYFEKPYFVVPESDTQAEAFAVVRKALQKTKKIALGKIAFGGREHLVAIAPPADDKLAGMMAYTMRYAAELRNPASYFADIKPVAIEEDQLSLAEELIKRKSAKFAPEKFKDEYETALKAMVEAKVHNAPIPREEPAPASSKVINLMDALRKSVQRDEGDGEAPRKASTKSTAAKSTPAAKKGIALVKAKSRKTA</sequence>
<dbReference type="Proteomes" id="UP000253606">
    <property type="component" value="Chromosome"/>
</dbReference>
<dbReference type="SMART" id="SM00559">
    <property type="entry name" value="Ku78"/>
    <property type="match status" value="1"/>
</dbReference>
<dbReference type="PIRSF" id="PIRSF006493">
    <property type="entry name" value="Prok_Ku"/>
    <property type="match status" value="1"/>
</dbReference>
<keyword evidence="2" id="KW-0234">DNA repair</keyword>
<dbReference type="EMBL" id="CP030840">
    <property type="protein sequence ID" value="AXC11139.1"/>
    <property type="molecule type" value="Genomic_DNA"/>
</dbReference>
<dbReference type="Gene3D" id="2.40.290.10">
    <property type="match status" value="1"/>
</dbReference>
<organism evidence="5 6">
    <name type="scientific">Acidisarcina polymorpha</name>
    <dbReference type="NCBI Taxonomy" id="2211140"/>
    <lineage>
        <taxon>Bacteria</taxon>
        <taxon>Pseudomonadati</taxon>
        <taxon>Acidobacteriota</taxon>
        <taxon>Terriglobia</taxon>
        <taxon>Terriglobales</taxon>
        <taxon>Acidobacteriaceae</taxon>
        <taxon>Acidisarcina</taxon>
    </lineage>
</organism>
<evidence type="ECO:0000256" key="1">
    <source>
        <dbReference type="ARBA" id="ARBA00023125"/>
    </source>
</evidence>
<evidence type="ECO:0000256" key="3">
    <source>
        <dbReference type="SAM" id="MobiDB-lite"/>
    </source>
</evidence>
<feature type="compositionally biased region" description="Low complexity" evidence="3">
    <location>
        <begin position="276"/>
        <end position="289"/>
    </location>
</feature>
<evidence type="ECO:0000256" key="2">
    <source>
        <dbReference type="HAMAP-Rule" id="MF_01875"/>
    </source>
</evidence>
<reference evidence="5 6" key="1">
    <citation type="journal article" date="2018" name="Front. Microbiol.">
        <title>Hydrolytic Capabilities as a Key to Environmental Success: Chitinolytic and Cellulolytic Acidobacteria From Acidic Sub-arctic Soils and Boreal Peatlands.</title>
        <authorList>
            <person name="Belova S.E."/>
            <person name="Ravin N.V."/>
            <person name="Pankratov T.A."/>
            <person name="Rakitin A.L."/>
            <person name="Ivanova A.A."/>
            <person name="Beletsky A.V."/>
            <person name="Mardanov A.V."/>
            <person name="Sinninghe Damste J.S."/>
            <person name="Dedysh S.N."/>
        </authorList>
    </citation>
    <scope>NUCLEOTIDE SEQUENCE [LARGE SCALE GENOMIC DNA]</scope>
    <source>
        <strain evidence="5 6">SBC82</strain>
    </source>
</reference>
<proteinExistence type="inferred from homology"/>
<keyword evidence="2" id="KW-0227">DNA damage</keyword>
<dbReference type="InterPro" id="IPR006164">
    <property type="entry name" value="DNA_bd_Ku70/Ku80"/>
</dbReference>
<feature type="region of interest" description="Disordered" evidence="3">
    <location>
        <begin position="255"/>
        <end position="302"/>
    </location>
</feature>
<feature type="domain" description="Ku" evidence="4">
    <location>
        <begin position="56"/>
        <end position="189"/>
    </location>
</feature>
<name>A0A2Z5FW74_9BACT</name>
<dbReference type="SUPFAM" id="SSF100939">
    <property type="entry name" value="SPOC domain-like"/>
    <property type="match status" value="1"/>
</dbReference>
<dbReference type="PANTHER" id="PTHR41251">
    <property type="entry name" value="NON-HOMOLOGOUS END JOINING PROTEIN KU"/>
    <property type="match status" value="1"/>
</dbReference>
<keyword evidence="1 2" id="KW-0238">DNA-binding</keyword>
<dbReference type="GO" id="GO:0006310">
    <property type="term" value="P:DNA recombination"/>
    <property type="evidence" value="ECO:0007669"/>
    <property type="project" value="UniProtKB-KW"/>
</dbReference>
<comment type="similarity">
    <text evidence="2">Belongs to the prokaryotic Ku family.</text>
</comment>
<dbReference type="GO" id="GO:0003690">
    <property type="term" value="F:double-stranded DNA binding"/>
    <property type="evidence" value="ECO:0007669"/>
    <property type="project" value="UniProtKB-UniRule"/>
</dbReference>
<dbReference type="AlphaFoldDB" id="A0A2Z5FW74"/>
<dbReference type="KEGG" id="abas:ACPOL_1797"/>